<dbReference type="Gramene" id="OB04G34150.1">
    <property type="protein sequence ID" value="OB04G34150.1"/>
    <property type="gene ID" value="OB04G34150"/>
</dbReference>
<proteinExistence type="predicted"/>
<dbReference type="HOGENOM" id="CLU_2363087_0_0_1"/>
<dbReference type="Proteomes" id="UP000006038">
    <property type="component" value="Chromosome 4"/>
</dbReference>
<keyword evidence="2" id="KW-1185">Reference proteome</keyword>
<accession>J3M1Z0</accession>
<reference evidence="1" key="2">
    <citation type="submission" date="2013-04" db="UniProtKB">
        <authorList>
            <consortium name="EnsemblPlants"/>
        </authorList>
    </citation>
    <scope>IDENTIFICATION</scope>
</reference>
<dbReference type="AlphaFoldDB" id="J3M1Z0"/>
<reference evidence="1" key="1">
    <citation type="journal article" date="2013" name="Nat. Commun.">
        <title>Whole-genome sequencing of Oryza brachyantha reveals mechanisms underlying Oryza genome evolution.</title>
        <authorList>
            <person name="Chen J."/>
            <person name="Huang Q."/>
            <person name="Gao D."/>
            <person name="Wang J."/>
            <person name="Lang Y."/>
            <person name="Liu T."/>
            <person name="Li B."/>
            <person name="Bai Z."/>
            <person name="Luis Goicoechea J."/>
            <person name="Liang C."/>
            <person name="Chen C."/>
            <person name="Zhang W."/>
            <person name="Sun S."/>
            <person name="Liao Y."/>
            <person name="Zhang X."/>
            <person name="Yang L."/>
            <person name="Song C."/>
            <person name="Wang M."/>
            <person name="Shi J."/>
            <person name="Liu G."/>
            <person name="Liu J."/>
            <person name="Zhou H."/>
            <person name="Zhou W."/>
            <person name="Yu Q."/>
            <person name="An N."/>
            <person name="Chen Y."/>
            <person name="Cai Q."/>
            <person name="Wang B."/>
            <person name="Liu B."/>
            <person name="Min J."/>
            <person name="Huang Y."/>
            <person name="Wu H."/>
            <person name="Li Z."/>
            <person name="Zhang Y."/>
            <person name="Yin Y."/>
            <person name="Song W."/>
            <person name="Jiang J."/>
            <person name="Jackson S.A."/>
            <person name="Wing R.A."/>
            <person name="Wang J."/>
            <person name="Chen M."/>
        </authorList>
    </citation>
    <scope>NUCLEOTIDE SEQUENCE [LARGE SCALE GENOMIC DNA]</scope>
    <source>
        <strain evidence="1">cv. IRGC 101232</strain>
    </source>
</reference>
<organism evidence="1">
    <name type="scientific">Oryza brachyantha</name>
    <name type="common">malo sina</name>
    <dbReference type="NCBI Taxonomy" id="4533"/>
    <lineage>
        <taxon>Eukaryota</taxon>
        <taxon>Viridiplantae</taxon>
        <taxon>Streptophyta</taxon>
        <taxon>Embryophyta</taxon>
        <taxon>Tracheophyta</taxon>
        <taxon>Spermatophyta</taxon>
        <taxon>Magnoliopsida</taxon>
        <taxon>Liliopsida</taxon>
        <taxon>Poales</taxon>
        <taxon>Poaceae</taxon>
        <taxon>BOP clade</taxon>
        <taxon>Oryzoideae</taxon>
        <taxon>Oryzeae</taxon>
        <taxon>Oryzinae</taxon>
        <taxon>Oryza</taxon>
    </lineage>
</organism>
<evidence type="ECO:0000313" key="2">
    <source>
        <dbReference type="Proteomes" id="UP000006038"/>
    </source>
</evidence>
<protein>
    <submittedName>
        <fullName evidence="1">Uncharacterized protein</fullName>
    </submittedName>
</protein>
<name>J3M1Z0_ORYBR</name>
<evidence type="ECO:0000313" key="1">
    <source>
        <dbReference type="EnsemblPlants" id="OB04G34150.1"/>
    </source>
</evidence>
<dbReference type="EnsemblPlants" id="OB04G34150.1">
    <property type="protein sequence ID" value="OB04G34150.1"/>
    <property type="gene ID" value="OB04G34150"/>
</dbReference>
<sequence length="96" mass="10545">MLQCSSASPFRSFTVQLRRLPPWPVASARRPKPPPVAAVAVRLCSTPKTLVPIFPQVTSRSLFLRSTQFVHGFFSEHEAYGSAKPLPPDAFPAGRV</sequence>